<dbReference type="Proteomes" id="UP000831963">
    <property type="component" value="Chromosome"/>
</dbReference>
<reference evidence="2 3" key="1">
    <citation type="submission" date="2021-06" db="EMBL/GenBank/DDBJ databases">
        <title>Genome-based taxonomic framework of Microbacterium strains isolated from marine environment, the description of four new species and reclassification of four preexisting species.</title>
        <authorList>
            <person name="Lee S.D."/>
            <person name="Kim S.-M."/>
            <person name="Byeon Y.-S."/>
            <person name="Yang H.L."/>
            <person name="Kim I.S."/>
        </authorList>
    </citation>
    <scope>NUCLEOTIDE SEQUENCE [LARGE SCALE GENOMIC DNA]</scope>
    <source>
        <strain evidence="2 3">SSW1-36</strain>
    </source>
</reference>
<organism evidence="2 3">
    <name type="scientific">Microbacterium galbinum</name>
    <dbReference type="NCBI Taxonomy" id="2851646"/>
    <lineage>
        <taxon>Bacteria</taxon>
        <taxon>Bacillati</taxon>
        <taxon>Actinomycetota</taxon>
        <taxon>Actinomycetes</taxon>
        <taxon>Micrococcales</taxon>
        <taxon>Microbacteriaceae</taxon>
        <taxon>Microbacterium</taxon>
    </lineage>
</organism>
<sequence length="493" mass="50570">MSGWGRVLRGNRTLWIVAASAVVCLVAGLLVGRFVLTPEDASADAPDPGLVTAPVEFGELTNDVTLRADVGYADAVDVKIDTSGLSGGAAVVTMAPPAVGTVLNPLSVALEVADRPVIVLPGELPAYRTMKFGASGQDVLQLKQALAGLGFGVGDVKSNLYDQATAEAVGALYAKAGYPVPESEEEGAEDAVAEAEKAVRTANDGVTSAEEALAEAGAGPGRSELLDLDVNVAAAEAGLAEAKKTGEGVQQAEWDLQKARVAREEALAPKNTSAEQAALASAKEDVTAAEKDLEEARQNALPFLPASEVLFLTELPRRVDEVKVKRGAVLTDAAMTISGATIRLTGAAAEADGALIKKGSEATFELTGGDGTEFHAVIAAVAKGEGESSRWTVILEPDPLKPEQIEALKGQNVRVKVPVGKTEGEVLSVPLAAVTAGPGGESRVEVVDSDPREGDEAKTHVVVVETGLAAKGAVEVTPVEGELDKGDLVVIGE</sequence>
<evidence type="ECO:0000313" key="2">
    <source>
        <dbReference type="EMBL" id="UPL16026.1"/>
    </source>
</evidence>
<feature type="transmembrane region" description="Helical" evidence="1">
    <location>
        <begin position="12"/>
        <end position="36"/>
    </location>
</feature>
<dbReference type="InterPro" id="IPR036366">
    <property type="entry name" value="PGBDSf"/>
</dbReference>
<dbReference type="Gene3D" id="1.10.101.10">
    <property type="entry name" value="PGBD-like superfamily/PGBD"/>
    <property type="match status" value="1"/>
</dbReference>
<protein>
    <recommendedName>
        <fullName evidence="4">Peptidoglycan binding-like domain-containing protein</fullName>
    </recommendedName>
</protein>
<keyword evidence="1" id="KW-0472">Membrane</keyword>
<keyword evidence="3" id="KW-1185">Reference proteome</keyword>
<accession>A0ABY4IVW8</accession>
<dbReference type="Gene3D" id="2.40.420.20">
    <property type="match status" value="1"/>
</dbReference>
<keyword evidence="1" id="KW-0812">Transmembrane</keyword>
<proteinExistence type="predicted"/>
<gene>
    <name evidence="2" type="ORF">KV396_00555</name>
</gene>
<dbReference type="EMBL" id="CP078077">
    <property type="protein sequence ID" value="UPL16026.1"/>
    <property type="molecule type" value="Genomic_DNA"/>
</dbReference>
<evidence type="ECO:0008006" key="4">
    <source>
        <dbReference type="Google" id="ProtNLM"/>
    </source>
</evidence>
<name>A0ABY4IVW8_9MICO</name>
<keyword evidence="1" id="KW-1133">Transmembrane helix</keyword>
<evidence type="ECO:0000256" key="1">
    <source>
        <dbReference type="SAM" id="Phobius"/>
    </source>
</evidence>
<evidence type="ECO:0000313" key="3">
    <source>
        <dbReference type="Proteomes" id="UP000831963"/>
    </source>
</evidence>